<dbReference type="RefSeq" id="WP_212696457.1">
    <property type="nucleotide sequence ID" value="NZ_CP058649.1"/>
</dbReference>
<dbReference type="Gene3D" id="3.10.180.10">
    <property type="entry name" value="2,3-Dihydroxybiphenyl 1,2-Dioxygenase, domain 1"/>
    <property type="match status" value="1"/>
</dbReference>
<proteinExistence type="predicted"/>
<dbReference type="AlphaFoldDB" id="A0A8J8SF90"/>
<reference evidence="2" key="1">
    <citation type="submission" date="2020-07" db="EMBL/GenBank/DDBJ databases">
        <title>Vallitalea pronyensis genome.</title>
        <authorList>
            <person name="Postec A."/>
        </authorList>
    </citation>
    <scope>NUCLEOTIDE SEQUENCE</scope>
    <source>
        <strain evidence="2">FatNI3</strain>
    </source>
</reference>
<dbReference type="Pfam" id="PF00903">
    <property type="entry name" value="Glyoxalase"/>
    <property type="match status" value="1"/>
</dbReference>
<evidence type="ECO:0000313" key="3">
    <source>
        <dbReference type="Proteomes" id="UP000683246"/>
    </source>
</evidence>
<organism evidence="2 3">
    <name type="scientific">Vallitalea pronyensis</name>
    <dbReference type="NCBI Taxonomy" id="1348613"/>
    <lineage>
        <taxon>Bacteria</taxon>
        <taxon>Bacillati</taxon>
        <taxon>Bacillota</taxon>
        <taxon>Clostridia</taxon>
        <taxon>Lachnospirales</taxon>
        <taxon>Vallitaleaceae</taxon>
        <taxon>Vallitalea</taxon>
    </lineage>
</organism>
<name>A0A8J8SF90_9FIRM</name>
<dbReference type="KEGG" id="vpy:HZI73_01215"/>
<accession>A0A8J8SF90</accession>
<protein>
    <submittedName>
        <fullName evidence="2">VOC family protein</fullName>
    </submittedName>
</protein>
<dbReference type="EMBL" id="CP058649">
    <property type="protein sequence ID" value="QUI20998.1"/>
    <property type="molecule type" value="Genomic_DNA"/>
</dbReference>
<dbReference type="Proteomes" id="UP000683246">
    <property type="component" value="Chromosome"/>
</dbReference>
<dbReference type="PROSITE" id="PS51819">
    <property type="entry name" value="VOC"/>
    <property type="match status" value="1"/>
</dbReference>
<dbReference type="InterPro" id="IPR004360">
    <property type="entry name" value="Glyas_Fos-R_dOase_dom"/>
</dbReference>
<dbReference type="InterPro" id="IPR037523">
    <property type="entry name" value="VOC_core"/>
</dbReference>
<dbReference type="InterPro" id="IPR029068">
    <property type="entry name" value="Glyas_Bleomycin-R_OHBP_Dase"/>
</dbReference>
<keyword evidence="3" id="KW-1185">Reference proteome</keyword>
<evidence type="ECO:0000259" key="1">
    <source>
        <dbReference type="PROSITE" id="PS51819"/>
    </source>
</evidence>
<feature type="domain" description="VOC" evidence="1">
    <location>
        <begin position="2"/>
        <end position="113"/>
    </location>
</feature>
<dbReference type="SUPFAM" id="SSF54593">
    <property type="entry name" value="Glyoxalase/Bleomycin resistance protein/Dihydroxybiphenyl dioxygenase"/>
    <property type="match status" value="1"/>
</dbReference>
<evidence type="ECO:0000313" key="2">
    <source>
        <dbReference type="EMBL" id="QUI20998.1"/>
    </source>
</evidence>
<sequence>MEFGELCLLTTNVPRLADFYKKVLRTSSDCDSEIHQAITIKGVTLAIYNNGHVKNSKNENMVVAFTVDDVDQAYERLSQLGVKIIEKPTTRPWGARNMYFEDTDGNQVVFRSFPN</sequence>
<gene>
    <name evidence="2" type="ORF">HZI73_01215</name>
</gene>